<evidence type="ECO:0000313" key="5">
    <source>
        <dbReference type="Proteomes" id="UP001596417"/>
    </source>
</evidence>
<evidence type="ECO:0000256" key="2">
    <source>
        <dbReference type="SAM" id="MobiDB-lite"/>
    </source>
</evidence>
<keyword evidence="3" id="KW-1133">Transmembrane helix</keyword>
<proteinExistence type="predicted"/>
<dbReference type="GO" id="GO:0030115">
    <property type="term" value="C:S-layer"/>
    <property type="evidence" value="ECO:0007669"/>
    <property type="project" value="UniProtKB-SubCell"/>
</dbReference>
<feature type="transmembrane region" description="Helical" evidence="3">
    <location>
        <begin position="30"/>
        <end position="49"/>
    </location>
</feature>
<evidence type="ECO:0000313" key="4">
    <source>
        <dbReference type="EMBL" id="MFC7192147.1"/>
    </source>
</evidence>
<dbReference type="EMBL" id="JBHTAX010000004">
    <property type="protein sequence ID" value="MFC7192147.1"/>
    <property type="molecule type" value="Genomic_DNA"/>
</dbReference>
<evidence type="ECO:0000256" key="3">
    <source>
        <dbReference type="SAM" id="Phobius"/>
    </source>
</evidence>
<keyword evidence="3" id="KW-0812">Transmembrane</keyword>
<dbReference type="NCBIfam" id="TIGR04126">
    <property type="entry name" value="PGF_CTERM"/>
    <property type="match status" value="1"/>
</dbReference>
<protein>
    <submittedName>
        <fullName evidence="4">PGF-CTERM sorting domain-containing protein</fullName>
    </submittedName>
</protein>
<evidence type="ECO:0000256" key="1">
    <source>
        <dbReference type="ARBA" id="ARBA00022729"/>
    </source>
</evidence>
<keyword evidence="3" id="KW-0472">Membrane</keyword>
<accession>A0ABD5YUS0</accession>
<name>A0ABD5YUS0_9EURY</name>
<keyword evidence="1" id="KW-0732">Signal</keyword>
<dbReference type="InterPro" id="IPR026371">
    <property type="entry name" value="PGF_CTERM"/>
</dbReference>
<comment type="caution">
    <text evidence="4">The sequence shown here is derived from an EMBL/GenBank/DDBJ whole genome shotgun (WGS) entry which is preliminary data.</text>
</comment>
<dbReference type="Proteomes" id="UP001596417">
    <property type="component" value="Unassembled WGS sequence"/>
</dbReference>
<dbReference type="AlphaFoldDB" id="A0ABD5YUS0"/>
<keyword evidence="5" id="KW-1185">Reference proteome</keyword>
<organism evidence="4 5">
    <name type="scientific">Halocatena marina</name>
    <dbReference type="NCBI Taxonomy" id="2934937"/>
    <lineage>
        <taxon>Archaea</taxon>
        <taxon>Methanobacteriati</taxon>
        <taxon>Methanobacteriota</taxon>
        <taxon>Stenosarchaea group</taxon>
        <taxon>Halobacteria</taxon>
        <taxon>Halobacteriales</taxon>
        <taxon>Natronomonadaceae</taxon>
        <taxon>Halocatena</taxon>
    </lineage>
</organism>
<dbReference type="RefSeq" id="WP_390206648.1">
    <property type="nucleotide sequence ID" value="NZ_JBHTAX010000004.1"/>
</dbReference>
<feature type="region of interest" description="Disordered" evidence="2">
    <location>
        <begin position="1"/>
        <end position="34"/>
    </location>
</feature>
<reference evidence="4 5" key="1">
    <citation type="journal article" date="2019" name="Int. J. Syst. Evol. Microbiol.">
        <title>The Global Catalogue of Microorganisms (GCM) 10K type strain sequencing project: providing services to taxonomists for standard genome sequencing and annotation.</title>
        <authorList>
            <consortium name="The Broad Institute Genomics Platform"/>
            <consortium name="The Broad Institute Genome Sequencing Center for Infectious Disease"/>
            <person name="Wu L."/>
            <person name="Ma J."/>
        </authorList>
    </citation>
    <scope>NUCLEOTIDE SEQUENCE [LARGE SCALE GENOMIC DNA]</scope>
    <source>
        <strain evidence="4 5">RDMS1</strain>
    </source>
</reference>
<feature type="compositionally biased region" description="Low complexity" evidence="2">
    <location>
        <begin position="1"/>
        <end position="23"/>
    </location>
</feature>
<dbReference type="GO" id="GO:0005886">
    <property type="term" value="C:plasma membrane"/>
    <property type="evidence" value="ECO:0007669"/>
    <property type="project" value="UniProtKB-SubCell"/>
</dbReference>
<sequence length="53" mass="5462">MTQSTSTEAATTTASTERTPSAENPTTTDGPGFGVLSTLAAAGVGLWGYRRRE</sequence>
<gene>
    <name evidence="4" type="ORF">ACFQL7_21600</name>
</gene>